<reference evidence="1" key="1">
    <citation type="submission" date="2021-05" db="EMBL/GenBank/DDBJ databases">
        <authorList>
            <person name="Scholz U."/>
            <person name="Mascher M."/>
            <person name="Fiebig A."/>
        </authorList>
    </citation>
    <scope>NUCLEOTIDE SEQUENCE [LARGE SCALE GENOMIC DNA]</scope>
</reference>
<reference evidence="1" key="2">
    <citation type="submission" date="2025-09" db="UniProtKB">
        <authorList>
            <consortium name="EnsemblPlants"/>
        </authorList>
    </citation>
    <scope>IDENTIFICATION</scope>
</reference>
<keyword evidence="2" id="KW-1185">Reference proteome</keyword>
<evidence type="ECO:0000313" key="1">
    <source>
        <dbReference type="EnsemblPlants" id="AVESA.00010b.r2.2CG0273770.1.CDS"/>
    </source>
</evidence>
<accession>A0ACD5ULN3</accession>
<protein>
    <submittedName>
        <fullName evidence="1">Uncharacterized protein</fullName>
    </submittedName>
</protein>
<organism evidence="1 2">
    <name type="scientific">Avena sativa</name>
    <name type="common">Oat</name>
    <dbReference type="NCBI Taxonomy" id="4498"/>
    <lineage>
        <taxon>Eukaryota</taxon>
        <taxon>Viridiplantae</taxon>
        <taxon>Streptophyta</taxon>
        <taxon>Embryophyta</taxon>
        <taxon>Tracheophyta</taxon>
        <taxon>Spermatophyta</taxon>
        <taxon>Magnoliopsida</taxon>
        <taxon>Liliopsida</taxon>
        <taxon>Poales</taxon>
        <taxon>Poaceae</taxon>
        <taxon>BOP clade</taxon>
        <taxon>Pooideae</taxon>
        <taxon>Poodae</taxon>
        <taxon>Poeae</taxon>
        <taxon>Poeae Chloroplast Group 1 (Aveneae type)</taxon>
        <taxon>Aveninae</taxon>
        <taxon>Avena</taxon>
    </lineage>
</organism>
<sequence>MTRTAPLISQSQMLHYKDSVASISLFHGDTMLFACSGTALPQGRESLNVARFVTSARLTTEFNNKRSKDDILSIRVRLPDNTITNGFLGLYDDSIAIVYALLSYVHPVDLYLSKEERKCEPTNLIIAGLAADPLTSLMVEGVNTLSSGQKRPRHPRAPSLLSVSCDITEAGLGGPVIAFCHGTELEFLAGVIVSYDCKSKVAVYVQTDALCQRLKHFQIPTNKAINFRGYSLPSGVRCAIPSGFWVSVQRFISLGYPPRPPLVCEFNGTLLNMFEEDFGRLLAWEGYPFCVSQRGYGEDVWEELPKHVVTKVELSVVSLASFNGDVRFFACTGVLINWPGRRGDAVKEVILTSASLVRTEGGKIDENLHIKVFVPPHLVAEGKIELYHQNYNIAILGVTSTLGVDDDISRWDISLKPLISSEVVVAIGRNPSKGLLMASKGKVAPPYKHCELKCKALKLSTCQIKKARIGGPLIDVNGNFVGMNFYDGNTTTPFLPRSTILKALKTASDLQSNRGWTGATGVMNNVGNKNWWPVPEAYWYHSELDLDKSVLPRHVGKVRH</sequence>
<name>A0ACD5ULN3_AVESA</name>
<proteinExistence type="predicted"/>
<dbReference type="EnsemblPlants" id="AVESA.00010b.r2.2CG0273770.1">
    <property type="protein sequence ID" value="AVESA.00010b.r2.2CG0273770.1.CDS"/>
    <property type="gene ID" value="AVESA.00010b.r2.2CG0273770"/>
</dbReference>
<evidence type="ECO:0000313" key="2">
    <source>
        <dbReference type="Proteomes" id="UP001732700"/>
    </source>
</evidence>
<dbReference type="Proteomes" id="UP001732700">
    <property type="component" value="Chromosome 2C"/>
</dbReference>